<feature type="transmembrane region" description="Helical" evidence="1">
    <location>
        <begin position="452"/>
        <end position="481"/>
    </location>
</feature>
<feature type="transmembrane region" description="Helical" evidence="1">
    <location>
        <begin position="120"/>
        <end position="139"/>
    </location>
</feature>
<feature type="transmembrane region" description="Helical" evidence="1">
    <location>
        <begin position="68"/>
        <end position="88"/>
    </location>
</feature>
<dbReference type="InterPro" id="IPR031584">
    <property type="entry name" value="Put_ABC_export"/>
</dbReference>
<evidence type="ECO:0008006" key="4">
    <source>
        <dbReference type="Google" id="ProtNLM"/>
    </source>
</evidence>
<dbReference type="Proteomes" id="UP001162891">
    <property type="component" value="Chromosome"/>
</dbReference>
<name>A0ABN6MVH9_9BACT</name>
<dbReference type="Pfam" id="PF16962">
    <property type="entry name" value="ABC_export"/>
    <property type="match status" value="1"/>
</dbReference>
<keyword evidence="1" id="KW-0812">Transmembrane</keyword>
<keyword evidence="1" id="KW-1133">Transmembrane helix</keyword>
<gene>
    <name evidence="2" type="ORF">AMOR_28050</name>
</gene>
<feature type="transmembrane region" description="Helical" evidence="1">
    <location>
        <begin position="186"/>
        <end position="203"/>
    </location>
</feature>
<evidence type="ECO:0000313" key="3">
    <source>
        <dbReference type="Proteomes" id="UP001162891"/>
    </source>
</evidence>
<feature type="transmembrane region" description="Helical" evidence="1">
    <location>
        <begin position="539"/>
        <end position="565"/>
    </location>
</feature>
<dbReference type="EMBL" id="AP025591">
    <property type="protein sequence ID" value="BDG03809.1"/>
    <property type="molecule type" value="Genomic_DNA"/>
</dbReference>
<feature type="transmembrane region" description="Helical" evidence="1">
    <location>
        <begin position="146"/>
        <end position="166"/>
    </location>
</feature>
<keyword evidence="1" id="KW-0472">Membrane</keyword>
<sequence>MPVVLRALALVVLASARNRVRSQLRRVRQPRYLVATAIGLLYWVFYFVPLVFGRAARGAGPRPGAPGAFVELAVTGFGLLAISFYWVFGGDKAAVTFSEAEVQLLFPAPLSRRQLLHWRLLRALAASLLGAAFTALVLGRGLSGRPLLFTLGAWVAFSTLSFHGVAAALTRASLAEAGLSGLRRRLLTLAGLAAAVLLLAWGIRRVAPPGPFVPTAAYAEAWAAAVDASPLRWILWPARAPVRLALARTASDFLGALPGALTVLALHYAWVMSSAVQFEEASLEASERRARNVEALRAGRGPAAFRAGKVRRPPFALRAEGPPEIAFLWKGLIAGGRAFGSRRTIVAGVAMLVMLGAIATPFALERGARVGAGVLSATLWAMAVVFGPRLVRSDLRADTGSLELLRSLPIRGARIIRGALLAPALTLAVVQWILLPFMAAGLAAAVDEGTTVAAFIACAAVLGPALSLALVAIQNGILVLLPGWAAASDRPRGPEALGMNVLMSLGNLLALAVAMIPPGVVGAVLAWAVEPLAGAHAAWVAAAAAAALVLVVEVWAATLALGAAFDRLDVSEP</sequence>
<keyword evidence="3" id="KW-1185">Reference proteome</keyword>
<feature type="transmembrane region" description="Helical" evidence="1">
    <location>
        <begin position="502"/>
        <end position="527"/>
    </location>
</feature>
<feature type="transmembrane region" description="Helical" evidence="1">
    <location>
        <begin position="345"/>
        <end position="364"/>
    </location>
</feature>
<protein>
    <recommendedName>
        <fullName evidence="4">ABC transporter permease</fullName>
    </recommendedName>
</protein>
<dbReference type="RefSeq" id="WP_248362203.1">
    <property type="nucleotide sequence ID" value="NZ_AP025591.1"/>
</dbReference>
<evidence type="ECO:0000313" key="2">
    <source>
        <dbReference type="EMBL" id="BDG03809.1"/>
    </source>
</evidence>
<accession>A0ABN6MVH9</accession>
<feature type="transmembrane region" description="Helical" evidence="1">
    <location>
        <begin position="370"/>
        <end position="391"/>
    </location>
</feature>
<evidence type="ECO:0000256" key="1">
    <source>
        <dbReference type="SAM" id="Phobius"/>
    </source>
</evidence>
<feature type="transmembrane region" description="Helical" evidence="1">
    <location>
        <begin position="32"/>
        <end position="56"/>
    </location>
</feature>
<proteinExistence type="predicted"/>
<feature type="transmembrane region" description="Helical" evidence="1">
    <location>
        <begin position="420"/>
        <end position="446"/>
    </location>
</feature>
<organism evidence="2 3">
    <name type="scientific">Anaeromyxobacter oryzae</name>
    <dbReference type="NCBI Taxonomy" id="2918170"/>
    <lineage>
        <taxon>Bacteria</taxon>
        <taxon>Pseudomonadati</taxon>
        <taxon>Myxococcota</taxon>
        <taxon>Myxococcia</taxon>
        <taxon>Myxococcales</taxon>
        <taxon>Cystobacterineae</taxon>
        <taxon>Anaeromyxobacteraceae</taxon>
        <taxon>Anaeromyxobacter</taxon>
    </lineage>
</organism>
<reference evidence="3" key="1">
    <citation type="journal article" date="2022" name="Int. J. Syst. Evol. Microbiol.">
        <title>Anaeromyxobacter oryzae sp. nov., Anaeromyxobacter diazotrophicus sp. nov. and Anaeromyxobacter paludicola sp. nov., isolated from paddy soils.</title>
        <authorList>
            <person name="Itoh H."/>
            <person name="Xu Z."/>
            <person name="Mise K."/>
            <person name="Masuda Y."/>
            <person name="Ushijima N."/>
            <person name="Hayakawa C."/>
            <person name="Shiratori Y."/>
            <person name="Senoo K."/>
        </authorList>
    </citation>
    <scope>NUCLEOTIDE SEQUENCE [LARGE SCALE GENOMIC DNA]</scope>
    <source>
        <strain evidence="3">Red232</strain>
    </source>
</reference>